<evidence type="ECO:0008006" key="4">
    <source>
        <dbReference type="Google" id="ProtNLM"/>
    </source>
</evidence>
<evidence type="ECO:0000256" key="1">
    <source>
        <dbReference type="SAM" id="Coils"/>
    </source>
</evidence>
<evidence type="ECO:0000313" key="2">
    <source>
        <dbReference type="EMBL" id="PJE64532.1"/>
    </source>
</evidence>
<dbReference type="Pfam" id="PF04977">
    <property type="entry name" value="DivIC"/>
    <property type="match status" value="1"/>
</dbReference>
<evidence type="ECO:0000313" key="3">
    <source>
        <dbReference type="Proteomes" id="UP000229098"/>
    </source>
</evidence>
<dbReference type="EMBL" id="PFEF01000005">
    <property type="protein sequence ID" value="PJE64532.1"/>
    <property type="molecule type" value="Genomic_DNA"/>
</dbReference>
<protein>
    <recommendedName>
        <fullName evidence="4">Septum formation initiator</fullName>
    </recommendedName>
</protein>
<accession>A0A2M8KXC8</accession>
<feature type="coiled-coil region" evidence="1">
    <location>
        <begin position="41"/>
        <end position="75"/>
    </location>
</feature>
<keyword evidence="1" id="KW-0175">Coiled coil</keyword>
<proteinExistence type="predicted"/>
<sequence>MRNFQEKRQWRDILSSRFIIIPLFLLLIIGGVSSFRALMQGWEAQSARKETEVRIQELEEERRQLSSELEEFKSGRAIEREARQKLNLRKPGEEVIIIVDGEDKEDSPVLEKKGIGARVADFFRQWRE</sequence>
<organism evidence="2 3">
    <name type="scientific">Candidatus Ryanbacteria bacterium CG10_big_fil_rev_8_21_14_0_10_43_42</name>
    <dbReference type="NCBI Taxonomy" id="1974864"/>
    <lineage>
        <taxon>Bacteria</taxon>
        <taxon>Candidatus Ryaniibacteriota</taxon>
    </lineage>
</organism>
<dbReference type="AlphaFoldDB" id="A0A2M8KXC8"/>
<reference evidence="3" key="1">
    <citation type="submission" date="2017-09" db="EMBL/GenBank/DDBJ databases">
        <title>Depth-based differentiation of microbial function through sediment-hosted aquifers and enrichment of novel symbionts in the deep terrestrial subsurface.</title>
        <authorList>
            <person name="Probst A.J."/>
            <person name="Ladd B."/>
            <person name="Jarett J.K."/>
            <person name="Geller-Mcgrath D.E."/>
            <person name="Sieber C.M.K."/>
            <person name="Emerson J.B."/>
            <person name="Anantharaman K."/>
            <person name="Thomas B.C."/>
            <person name="Malmstrom R."/>
            <person name="Stieglmeier M."/>
            <person name="Klingl A."/>
            <person name="Woyke T."/>
            <person name="Ryan C.M."/>
            <person name="Banfield J.F."/>
        </authorList>
    </citation>
    <scope>NUCLEOTIDE SEQUENCE [LARGE SCALE GENOMIC DNA]</scope>
</reference>
<name>A0A2M8KXC8_9BACT</name>
<dbReference type="InterPro" id="IPR007060">
    <property type="entry name" value="FtsL/DivIC"/>
</dbReference>
<comment type="caution">
    <text evidence="2">The sequence shown here is derived from an EMBL/GenBank/DDBJ whole genome shotgun (WGS) entry which is preliminary data.</text>
</comment>
<gene>
    <name evidence="2" type="ORF">COU90_01675</name>
</gene>
<dbReference type="Proteomes" id="UP000229098">
    <property type="component" value="Unassembled WGS sequence"/>
</dbReference>